<dbReference type="EMBL" id="ML210252">
    <property type="protein sequence ID" value="TFK22008.1"/>
    <property type="molecule type" value="Genomic_DNA"/>
</dbReference>
<evidence type="ECO:0000313" key="4">
    <source>
        <dbReference type="EMBL" id="TFK22008.1"/>
    </source>
</evidence>
<sequence length="466" mass="50459">MQIIIVGGSLSGLLTYIALRNHLASSDPTVSIKIVETAKGPEGLPNGSSSFSPNAVRSLNLIAPELLPLLRQRGFSGGAIDIQNSLGEVLGEFKAGTKEKYGDLHQLVISNDTLRDVLLSLINEDDIQWGKSVTGLFELSSGVQVAYSDGTTETADLVIGADGAKSTVKDAIFRGAHPNTFKGTASVGSIIRVADLPTRFQGHLKAKPAAITFGKRGFFAYSVNSTLPSADLFWWSVYFPPSPSTEAPTADQAKAQFFHRVEGWKAPFDQASGENIYASILELAFGEDRDMEKQSIEKIDSNSLEAKDLIIQARYSASRLPYFTNNTSALAKGRIVLLGEAAHVIPPETLQNVAFTTEDIAVYALLLKHYAEEQGLLSKYRFSPSVFEATAKGYDSIRVPRVSRFLKDVGNGLDCESGSEMGWLGEKIRDFAASIFCKVSECVQDNSFSYDPKKAVVEYLAKSGCA</sequence>
<keyword evidence="5" id="KW-1185">Reference proteome</keyword>
<dbReference type="PANTHER" id="PTHR13789">
    <property type="entry name" value="MONOOXYGENASE"/>
    <property type="match status" value="1"/>
</dbReference>
<organism evidence="4 5">
    <name type="scientific">Coprinopsis marcescibilis</name>
    <name type="common">Agaric fungus</name>
    <name type="synonym">Psathyrella marcescibilis</name>
    <dbReference type="NCBI Taxonomy" id="230819"/>
    <lineage>
        <taxon>Eukaryota</taxon>
        <taxon>Fungi</taxon>
        <taxon>Dikarya</taxon>
        <taxon>Basidiomycota</taxon>
        <taxon>Agaricomycotina</taxon>
        <taxon>Agaricomycetes</taxon>
        <taxon>Agaricomycetidae</taxon>
        <taxon>Agaricales</taxon>
        <taxon>Agaricineae</taxon>
        <taxon>Psathyrellaceae</taxon>
        <taxon>Coprinopsis</taxon>
    </lineage>
</organism>
<proteinExistence type="inferred from homology"/>
<dbReference type="GO" id="GO:0004497">
    <property type="term" value="F:monooxygenase activity"/>
    <property type="evidence" value="ECO:0007669"/>
    <property type="project" value="UniProtKB-KW"/>
</dbReference>
<keyword evidence="3" id="KW-0503">Monooxygenase</keyword>
<name>A0A5C3L1C0_COPMA</name>
<evidence type="ECO:0000256" key="1">
    <source>
        <dbReference type="ARBA" id="ARBA00007992"/>
    </source>
</evidence>
<evidence type="ECO:0000256" key="2">
    <source>
        <dbReference type="ARBA" id="ARBA00023002"/>
    </source>
</evidence>
<comment type="similarity">
    <text evidence="1">Belongs to the paxM FAD-dependent monooxygenase family.</text>
</comment>
<dbReference type="InterPro" id="IPR050493">
    <property type="entry name" value="FAD-dep_Monooxygenase_BioMet"/>
</dbReference>
<accession>A0A5C3L1C0</accession>
<dbReference type="OrthoDB" id="47494at2759"/>
<dbReference type="AlphaFoldDB" id="A0A5C3L1C0"/>
<dbReference type="Proteomes" id="UP000307440">
    <property type="component" value="Unassembled WGS sequence"/>
</dbReference>
<gene>
    <name evidence="4" type="ORF">FA15DRAFT_53642</name>
</gene>
<evidence type="ECO:0000313" key="5">
    <source>
        <dbReference type="Proteomes" id="UP000307440"/>
    </source>
</evidence>
<dbReference type="PRINTS" id="PR00420">
    <property type="entry name" value="RNGMNOXGNASE"/>
</dbReference>
<dbReference type="STRING" id="230819.A0A5C3L1C0"/>
<dbReference type="Gene3D" id="3.50.50.60">
    <property type="entry name" value="FAD/NAD(P)-binding domain"/>
    <property type="match status" value="2"/>
</dbReference>
<dbReference type="SUPFAM" id="SSF51905">
    <property type="entry name" value="FAD/NAD(P)-binding domain"/>
    <property type="match status" value="1"/>
</dbReference>
<keyword evidence="2" id="KW-0560">Oxidoreductase</keyword>
<reference evidence="4 5" key="1">
    <citation type="journal article" date="2019" name="Nat. Ecol. Evol.">
        <title>Megaphylogeny resolves global patterns of mushroom evolution.</title>
        <authorList>
            <person name="Varga T."/>
            <person name="Krizsan K."/>
            <person name="Foldi C."/>
            <person name="Dima B."/>
            <person name="Sanchez-Garcia M."/>
            <person name="Sanchez-Ramirez S."/>
            <person name="Szollosi G.J."/>
            <person name="Szarkandi J.G."/>
            <person name="Papp V."/>
            <person name="Albert L."/>
            <person name="Andreopoulos W."/>
            <person name="Angelini C."/>
            <person name="Antonin V."/>
            <person name="Barry K.W."/>
            <person name="Bougher N.L."/>
            <person name="Buchanan P."/>
            <person name="Buyck B."/>
            <person name="Bense V."/>
            <person name="Catcheside P."/>
            <person name="Chovatia M."/>
            <person name="Cooper J."/>
            <person name="Damon W."/>
            <person name="Desjardin D."/>
            <person name="Finy P."/>
            <person name="Geml J."/>
            <person name="Haridas S."/>
            <person name="Hughes K."/>
            <person name="Justo A."/>
            <person name="Karasinski D."/>
            <person name="Kautmanova I."/>
            <person name="Kiss B."/>
            <person name="Kocsube S."/>
            <person name="Kotiranta H."/>
            <person name="LaButti K.M."/>
            <person name="Lechner B.E."/>
            <person name="Liimatainen K."/>
            <person name="Lipzen A."/>
            <person name="Lukacs Z."/>
            <person name="Mihaltcheva S."/>
            <person name="Morgado L.N."/>
            <person name="Niskanen T."/>
            <person name="Noordeloos M.E."/>
            <person name="Ohm R.A."/>
            <person name="Ortiz-Santana B."/>
            <person name="Ovrebo C."/>
            <person name="Racz N."/>
            <person name="Riley R."/>
            <person name="Savchenko A."/>
            <person name="Shiryaev A."/>
            <person name="Soop K."/>
            <person name="Spirin V."/>
            <person name="Szebenyi C."/>
            <person name="Tomsovsky M."/>
            <person name="Tulloss R.E."/>
            <person name="Uehling J."/>
            <person name="Grigoriev I.V."/>
            <person name="Vagvolgyi C."/>
            <person name="Papp T."/>
            <person name="Martin F.M."/>
            <person name="Miettinen O."/>
            <person name="Hibbett D.S."/>
            <person name="Nagy L.G."/>
        </authorList>
    </citation>
    <scope>NUCLEOTIDE SEQUENCE [LARGE SCALE GENOMIC DNA]</scope>
    <source>
        <strain evidence="4 5">CBS 121175</strain>
    </source>
</reference>
<dbReference type="InterPro" id="IPR036188">
    <property type="entry name" value="FAD/NAD-bd_sf"/>
</dbReference>
<evidence type="ECO:0000256" key="3">
    <source>
        <dbReference type="ARBA" id="ARBA00023033"/>
    </source>
</evidence>
<dbReference type="PANTHER" id="PTHR13789:SF309">
    <property type="entry name" value="PUTATIVE (AFU_ORTHOLOGUE AFUA_6G14510)-RELATED"/>
    <property type="match status" value="1"/>
</dbReference>
<protein>
    <submittedName>
        <fullName evidence="4">FAD/NAD(P)-binding domain-containing protein</fullName>
    </submittedName>
</protein>